<proteinExistence type="predicted"/>
<evidence type="ECO:0000313" key="1">
    <source>
        <dbReference type="EMBL" id="SDY32845.1"/>
    </source>
</evidence>
<protein>
    <recommendedName>
        <fullName evidence="3">Sulfatase</fullName>
    </recommendedName>
</protein>
<dbReference type="Proteomes" id="UP000199079">
    <property type="component" value="Unassembled WGS sequence"/>
</dbReference>
<dbReference type="InterPro" id="IPR017850">
    <property type="entry name" value="Alkaline_phosphatase_core_sf"/>
</dbReference>
<organism evidence="1 2">
    <name type="scientific">Halopenitus persicus</name>
    <dbReference type="NCBI Taxonomy" id="1048396"/>
    <lineage>
        <taxon>Archaea</taxon>
        <taxon>Methanobacteriati</taxon>
        <taxon>Methanobacteriota</taxon>
        <taxon>Stenosarchaea group</taxon>
        <taxon>Halobacteria</taxon>
        <taxon>Halobacteriales</taxon>
        <taxon>Haloferacaceae</taxon>
        <taxon>Halopenitus</taxon>
    </lineage>
</organism>
<dbReference type="AlphaFoldDB" id="A0A1H3IZR8"/>
<name>A0A1H3IZR8_9EURY</name>
<dbReference type="RefSeq" id="WP_092732266.1">
    <property type="nucleotide sequence ID" value="NZ_FNPC01000004.1"/>
</dbReference>
<reference evidence="2" key="1">
    <citation type="submission" date="2016-10" db="EMBL/GenBank/DDBJ databases">
        <authorList>
            <person name="Varghese N."/>
            <person name="Submissions S."/>
        </authorList>
    </citation>
    <scope>NUCLEOTIDE SEQUENCE [LARGE SCALE GENOMIC DNA]</scope>
    <source>
        <strain evidence="2">DC30,IBRC 10041,KCTC 4046</strain>
    </source>
</reference>
<sequence length="290" mass="33155">MKGFSKVRTGIKNPKIALVYGYGTFRNRIFGGNDGTYVLDEDWDNLIILDACRYDLFEDVNDLPGELSSVRSRGSHTGEFMEQNFGGGSFQDVVYVSANPHPAEVNAEFHAVKQVWENGWDEELHTVPPEPVVEATLEMASEYPNKRLITHFLQPHYPFIGEEGRRFHEEYGYTSLDQPDNIWLRMRRGEIDRERVWDVYRENLTVVLPYVAELLEKLEGKTVVTSDHGNAFGEWGIYGHPGSAYIDPLVTVPWLIANSKNRKSVETGETTDRMSLEEDVSDRLEQLGYT</sequence>
<accession>A0A1H3IZR8</accession>
<dbReference type="EMBL" id="FNPC01000004">
    <property type="protein sequence ID" value="SDY32845.1"/>
    <property type="molecule type" value="Genomic_DNA"/>
</dbReference>
<evidence type="ECO:0000313" key="2">
    <source>
        <dbReference type="Proteomes" id="UP000199079"/>
    </source>
</evidence>
<evidence type="ECO:0008006" key="3">
    <source>
        <dbReference type="Google" id="ProtNLM"/>
    </source>
</evidence>
<dbReference type="OrthoDB" id="100846at2157"/>
<keyword evidence="2" id="KW-1185">Reference proteome</keyword>
<dbReference type="Gene3D" id="3.40.720.10">
    <property type="entry name" value="Alkaline Phosphatase, subunit A"/>
    <property type="match status" value="1"/>
</dbReference>
<gene>
    <name evidence="1" type="ORF">SAMN05216564_104316</name>
</gene>
<dbReference type="SUPFAM" id="SSF53649">
    <property type="entry name" value="Alkaline phosphatase-like"/>
    <property type="match status" value="1"/>
</dbReference>